<name>A0ABD3XQC9_SINWO</name>
<sequence length="279" mass="31492">DLDPRGVVVVGDKLVITDWRSYEVRVYRRHNGTLLSSSDKLESGPWGVCRVSDREFCVVMGDAGIAIMAVKISGQISRVKTFRLRPTFDYCTGVALWNNTIVVSGVKDNTIYWCVVSSQDGRPEELHKVCGGDFSSLTVKHDMLYVSCCADSPDDRGVYGLNLLSPRQPPYTYKPEGLTSGITVDDVGHLFVCYGSSSIHHLTATCQLVAIYEDDVPRDHLAIFWDSGVLYLTSYRSHVITMYKTTQQGKLPVLFLLHRHQQHIYYNFIIKTNILKYLK</sequence>
<dbReference type="Proteomes" id="UP001634394">
    <property type="component" value="Unassembled WGS sequence"/>
</dbReference>
<reference evidence="1 2" key="1">
    <citation type="submission" date="2024-11" db="EMBL/GenBank/DDBJ databases">
        <title>Chromosome-level genome assembly of the freshwater bivalve Anodonta woodiana.</title>
        <authorList>
            <person name="Chen X."/>
        </authorList>
    </citation>
    <scope>NUCLEOTIDE SEQUENCE [LARGE SCALE GENOMIC DNA]</scope>
    <source>
        <strain evidence="1">MN2024</strain>
        <tissue evidence="1">Gills</tissue>
    </source>
</reference>
<organism evidence="1 2">
    <name type="scientific">Sinanodonta woodiana</name>
    <name type="common">Chinese pond mussel</name>
    <name type="synonym">Anodonta woodiana</name>
    <dbReference type="NCBI Taxonomy" id="1069815"/>
    <lineage>
        <taxon>Eukaryota</taxon>
        <taxon>Metazoa</taxon>
        <taxon>Spiralia</taxon>
        <taxon>Lophotrochozoa</taxon>
        <taxon>Mollusca</taxon>
        <taxon>Bivalvia</taxon>
        <taxon>Autobranchia</taxon>
        <taxon>Heteroconchia</taxon>
        <taxon>Palaeoheterodonta</taxon>
        <taxon>Unionida</taxon>
        <taxon>Unionoidea</taxon>
        <taxon>Unionidae</taxon>
        <taxon>Unioninae</taxon>
        <taxon>Sinanodonta</taxon>
    </lineage>
</organism>
<comment type="caution">
    <text evidence="1">The sequence shown here is derived from an EMBL/GenBank/DDBJ whole genome shotgun (WGS) entry which is preliminary data.</text>
</comment>
<evidence type="ECO:0000313" key="2">
    <source>
        <dbReference type="Proteomes" id="UP001634394"/>
    </source>
</evidence>
<dbReference type="SUPFAM" id="SSF50969">
    <property type="entry name" value="YVTN repeat-like/Quinoprotein amine dehydrogenase"/>
    <property type="match status" value="1"/>
</dbReference>
<keyword evidence="2" id="KW-1185">Reference proteome</keyword>
<gene>
    <name evidence="1" type="ORF">ACJMK2_000039</name>
</gene>
<dbReference type="EMBL" id="JBJQND010000001">
    <property type="protein sequence ID" value="KAL3887643.1"/>
    <property type="molecule type" value="Genomic_DNA"/>
</dbReference>
<protein>
    <submittedName>
        <fullName evidence="1">Uncharacterized protein</fullName>
    </submittedName>
</protein>
<evidence type="ECO:0000313" key="1">
    <source>
        <dbReference type="EMBL" id="KAL3887643.1"/>
    </source>
</evidence>
<accession>A0ABD3XQC9</accession>
<proteinExistence type="predicted"/>
<dbReference type="AlphaFoldDB" id="A0ABD3XQC9"/>
<feature type="non-terminal residue" evidence="1">
    <location>
        <position position="1"/>
    </location>
</feature>
<dbReference type="InterPro" id="IPR011044">
    <property type="entry name" value="Quino_amine_DH_bsu"/>
</dbReference>